<accession>A0A2H3DD31</accession>
<sequence length="325" mass="36486">MSMDSTLCGLPDNVLIYTIAFLSVTDVLLLRQRSKRFSALTGLHVVWLNSFKLNIASNDYPFSLDNTELEHRTRHTTFIGLSIYEIKFIPGRQHKWVLTVSKGIWSVLTIWDFARGHKYSEWSPKGVIFTRAKLNADPESEAGVAVSLSQRVVLLHLNDNGFLHIIHSFDTDLRPVGFSGYIIALDDDTSKTVIYNWKTEERASLDDVSDAQHVHCLQVVFTPSTILVLRARSITHYDSTFSRVTTHSFGQVDGTSVTPTTILIRSRSDNPWGSEPNSLELYSLSCLPPTLIDKSAKYQPNADLFDAPILSSASPLYRSIRATLP</sequence>
<name>A0A2H3DD31_ARMGA</name>
<dbReference type="AlphaFoldDB" id="A0A2H3DD31"/>
<dbReference type="EMBL" id="KZ293686">
    <property type="protein sequence ID" value="PBK86153.1"/>
    <property type="molecule type" value="Genomic_DNA"/>
</dbReference>
<organism evidence="3 4">
    <name type="scientific">Armillaria gallica</name>
    <name type="common">Bulbous honey fungus</name>
    <name type="synonym">Armillaria bulbosa</name>
    <dbReference type="NCBI Taxonomy" id="47427"/>
    <lineage>
        <taxon>Eukaryota</taxon>
        <taxon>Fungi</taxon>
        <taxon>Dikarya</taxon>
        <taxon>Basidiomycota</taxon>
        <taxon>Agaricomycotina</taxon>
        <taxon>Agaricomycetes</taxon>
        <taxon>Agaricomycetidae</taxon>
        <taxon>Agaricales</taxon>
        <taxon>Marasmiineae</taxon>
        <taxon>Physalacriaceae</taxon>
        <taxon>Armillaria</taxon>
    </lineage>
</organism>
<dbReference type="OrthoDB" id="3034442at2759"/>
<keyword evidence="1" id="KW-0472">Membrane</keyword>
<dbReference type="PROSITE" id="PS50181">
    <property type="entry name" value="FBOX"/>
    <property type="match status" value="1"/>
</dbReference>
<dbReference type="SUPFAM" id="SSF81383">
    <property type="entry name" value="F-box domain"/>
    <property type="match status" value="1"/>
</dbReference>
<dbReference type="Proteomes" id="UP000217790">
    <property type="component" value="Unassembled WGS sequence"/>
</dbReference>
<keyword evidence="4" id="KW-1185">Reference proteome</keyword>
<evidence type="ECO:0000259" key="2">
    <source>
        <dbReference type="PROSITE" id="PS50181"/>
    </source>
</evidence>
<dbReference type="InParanoid" id="A0A2H3DD31"/>
<keyword evidence="1" id="KW-0812">Transmembrane</keyword>
<dbReference type="STRING" id="47427.A0A2H3DD31"/>
<feature type="domain" description="F-box" evidence="2">
    <location>
        <begin position="4"/>
        <end position="50"/>
    </location>
</feature>
<protein>
    <recommendedName>
        <fullName evidence="2">F-box domain-containing protein</fullName>
    </recommendedName>
</protein>
<keyword evidence="1" id="KW-1133">Transmembrane helix</keyword>
<proteinExistence type="predicted"/>
<gene>
    <name evidence="3" type="ORF">ARMGADRAFT_1169299</name>
</gene>
<dbReference type="InterPro" id="IPR001810">
    <property type="entry name" value="F-box_dom"/>
</dbReference>
<dbReference type="InterPro" id="IPR036047">
    <property type="entry name" value="F-box-like_dom_sf"/>
</dbReference>
<feature type="transmembrane region" description="Helical" evidence="1">
    <location>
        <begin position="14"/>
        <end position="30"/>
    </location>
</feature>
<evidence type="ECO:0000313" key="4">
    <source>
        <dbReference type="Proteomes" id="UP000217790"/>
    </source>
</evidence>
<reference evidence="4" key="1">
    <citation type="journal article" date="2017" name="Nat. Ecol. Evol.">
        <title>Genome expansion and lineage-specific genetic innovations in the forest pathogenic fungi Armillaria.</title>
        <authorList>
            <person name="Sipos G."/>
            <person name="Prasanna A.N."/>
            <person name="Walter M.C."/>
            <person name="O'Connor E."/>
            <person name="Balint B."/>
            <person name="Krizsan K."/>
            <person name="Kiss B."/>
            <person name="Hess J."/>
            <person name="Varga T."/>
            <person name="Slot J."/>
            <person name="Riley R."/>
            <person name="Boka B."/>
            <person name="Rigling D."/>
            <person name="Barry K."/>
            <person name="Lee J."/>
            <person name="Mihaltcheva S."/>
            <person name="LaButti K."/>
            <person name="Lipzen A."/>
            <person name="Waldron R."/>
            <person name="Moloney N.M."/>
            <person name="Sperisen C."/>
            <person name="Kredics L."/>
            <person name="Vagvoelgyi C."/>
            <person name="Patrignani A."/>
            <person name="Fitzpatrick D."/>
            <person name="Nagy I."/>
            <person name="Doyle S."/>
            <person name="Anderson J.B."/>
            <person name="Grigoriev I.V."/>
            <person name="Gueldener U."/>
            <person name="Muensterkoetter M."/>
            <person name="Nagy L.G."/>
        </authorList>
    </citation>
    <scope>NUCLEOTIDE SEQUENCE [LARGE SCALE GENOMIC DNA]</scope>
    <source>
        <strain evidence="4">Ar21-2</strain>
    </source>
</reference>
<evidence type="ECO:0000256" key="1">
    <source>
        <dbReference type="SAM" id="Phobius"/>
    </source>
</evidence>
<evidence type="ECO:0000313" key="3">
    <source>
        <dbReference type="EMBL" id="PBK86153.1"/>
    </source>
</evidence>